<protein>
    <recommendedName>
        <fullName evidence="15">Lysosomal dipeptide transporter MFSD1</fullName>
    </recommendedName>
    <alternativeName>
        <fullName evidence="16">Major facilitator superfamily domain-containing protein 1</fullName>
    </alternativeName>
</protein>
<sequence length="674" mass="71873">MSARSASLETSELLPNECSTPIRRASPPNHHHHHVTTSPLMSSGALGISIPPSRGRPTEPPSSPSAKTPTYLGSQPVTPARTANGGGGGVSANSSRFNSTRLDPRMAATLSFSPEQRSRRLSNASVVRSRSVADFHDDGGKLTRSRALALVAVCLLSVGSHFTMYLMGPLKSRLHRELGSSNSQFSLLISALNLNSTWTPLVGGILVSRFGTGWSSVVTTGAVLLGEIIVYFGVTHGNLVTMAGGFFLFGLGMTPLMVVQETLLAKLSPGGHLGLSLALGLVSGKFASFIAAMCSLPLAEAGGDGMPFFVALVLCATSFIANILRLTFRWGETDEAERVAPRRIVKWDGISRLGDVYYVFIVMNILCGAIWSPFLHLSANIVQVRFSLSESQASFNASVLLAGAIILYPITGYITDRHGSDTPRTTFQLFHITCILTLFGYIYLALPVSLTQTPWPGLISWALGHGASPLLLVVMVARILPVALVPLGLGMHKAMESAASTASQTLAGLWLDWAKDHRGGQDNAAHGLLVIFAVVNVLQILSAGGLWKFESARRTALSHRPSGLHDHADEYERLPLAADAEQGGAGGLGLRAAASARSSLSDDDYENDSNDDDARSASSFDDCLPAAKGEVEEPQTGLARTDAERARGKTSFRICLCFLVSVWVLFIATAWRKL</sequence>
<evidence type="ECO:0000256" key="10">
    <source>
        <dbReference type="ARBA" id="ARBA00044900"/>
    </source>
</evidence>
<comment type="catalytic activity">
    <reaction evidence="5">
        <text>L-alpha-aminoacyl-L-histidine(out) = L-alpha-aminoacyl-L-histidine(in)</text>
        <dbReference type="Rhea" id="RHEA:79375"/>
        <dbReference type="ChEBI" id="CHEBI:229967"/>
    </reaction>
</comment>
<dbReference type="Proteomes" id="UP000279236">
    <property type="component" value="Unassembled WGS sequence"/>
</dbReference>
<comment type="catalytic activity">
    <reaction evidence="9">
        <text>L-arginyl-L-alpha-amino acid(out) = L-arginyl-L-alpha-amino acid(in)</text>
        <dbReference type="Rhea" id="RHEA:79371"/>
        <dbReference type="ChEBI" id="CHEBI:84315"/>
    </reaction>
</comment>
<keyword evidence="20" id="KW-0812">Transmembrane</keyword>
<comment type="catalytic activity">
    <reaction evidence="11">
        <text>L-arginyl-glycine(out) = L-arginyl-glycine(in)</text>
        <dbReference type="Rhea" id="RHEA:79391"/>
        <dbReference type="ChEBI" id="CHEBI:229955"/>
    </reaction>
</comment>
<feature type="transmembrane region" description="Helical" evidence="20">
    <location>
        <begin position="395"/>
        <end position="415"/>
    </location>
</feature>
<comment type="catalytic activity">
    <reaction evidence="8">
        <text>L-aspartyl-L-lysine(out) = L-aspartyl-L-lysine(in)</text>
        <dbReference type="Rhea" id="RHEA:79411"/>
        <dbReference type="ChEBI" id="CHEBI:229953"/>
    </reaction>
</comment>
<organism evidence="21 22">
    <name type="scientific">Apiotrichum porosum</name>
    <dbReference type="NCBI Taxonomy" id="105984"/>
    <lineage>
        <taxon>Eukaryota</taxon>
        <taxon>Fungi</taxon>
        <taxon>Dikarya</taxon>
        <taxon>Basidiomycota</taxon>
        <taxon>Agaricomycotina</taxon>
        <taxon>Tremellomycetes</taxon>
        <taxon>Trichosporonales</taxon>
        <taxon>Trichosporonaceae</taxon>
        <taxon>Apiotrichum</taxon>
    </lineage>
</organism>
<comment type="catalytic activity">
    <reaction evidence="10">
        <text>L-lysyl-L-lysine(out) = L-lysyl-L-lysine(in)</text>
        <dbReference type="Rhea" id="RHEA:79403"/>
        <dbReference type="ChEBI" id="CHEBI:229956"/>
    </reaction>
</comment>
<evidence type="ECO:0000256" key="14">
    <source>
        <dbReference type="ARBA" id="ARBA00044924"/>
    </source>
</evidence>
<evidence type="ECO:0000256" key="13">
    <source>
        <dbReference type="ARBA" id="ARBA00044919"/>
    </source>
</evidence>
<evidence type="ECO:0000256" key="2">
    <source>
        <dbReference type="ARBA" id="ARBA00044876"/>
    </source>
</evidence>
<dbReference type="GO" id="GO:0016020">
    <property type="term" value="C:membrane"/>
    <property type="evidence" value="ECO:0007669"/>
    <property type="project" value="UniProtKB-SubCell"/>
</dbReference>
<comment type="catalytic activity">
    <reaction evidence="4">
        <text>L-alpha-aminoacyl-L-arginine(out) = L-alpha-aminoacyl-L-arginine(in)</text>
        <dbReference type="Rhea" id="RHEA:79367"/>
        <dbReference type="ChEBI" id="CHEBI:229968"/>
    </reaction>
</comment>
<feature type="transmembrane region" description="Helical" evidence="20">
    <location>
        <begin position="240"/>
        <end position="259"/>
    </location>
</feature>
<evidence type="ECO:0000256" key="5">
    <source>
        <dbReference type="ARBA" id="ARBA00044884"/>
    </source>
</evidence>
<feature type="transmembrane region" description="Helical" evidence="20">
    <location>
        <begin position="427"/>
        <end position="446"/>
    </location>
</feature>
<proteinExistence type="predicted"/>
<comment type="catalytic activity">
    <reaction evidence="13">
        <text>L-alanyl-L-lysine(out) = L-alanyl-L-lysine(in)</text>
        <dbReference type="Rhea" id="RHEA:79415"/>
        <dbReference type="ChEBI" id="CHEBI:192470"/>
    </reaction>
</comment>
<comment type="catalytic activity">
    <reaction evidence="7">
        <text>L-alpha-aminoacyl-L-lysine(out) = L-alpha-aminoacyl-L-lysine(in)</text>
        <dbReference type="Rhea" id="RHEA:79383"/>
        <dbReference type="ChEBI" id="CHEBI:229966"/>
    </reaction>
</comment>
<evidence type="ECO:0000313" key="22">
    <source>
        <dbReference type="Proteomes" id="UP000279236"/>
    </source>
</evidence>
<comment type="catalytic activity">
    <reaction evidence="6">
        <text>L-lysyl-L-alpha-amino acid(out) = L-lysyl-L-alpha-amino acid(in)</text>
        <dbReference type="Rhea" id="RHEA:79387"/>
        <dbReference type="ChEBI" id="CHEBI:229965"/>
    </reaction>
</comment>
<evidence type="ECO:0000256" key="1">
    <source>
        <dbReference type="ARBA" id="ARBA00004141"/>
    </source>
</evidence>
<comment type="subcellular location">
    <subcellularLocation>
        <location evidence="1">Membrane</location>
        <topology evidence="1">Multi-pass membrane protein</topology>
    </subcellularLocation>
</comment>
<feature type="transmembrane region" description="Helical" evidence="20">
    <location>
        <begin position="305"/>
        <end position="324"/>
    </location>
</feature>
<dbReference type="GeneID" id="39585293"/>
<comment type="catalytic activity">
    <reaction evidence="3">
        <text>L-histidyl-glycine(out) = L-histidyl-glycine(in)</text>
        <dbReference type="Rhea" id="RHEA:79395"/>
        <dbReference type="ChEBI" id="CHEBI:229957"/>
    </reaction>
</comment>
<feature type="compositionally biased region" description="Acidic residues" evidence="19">
    <location>
        <begin position="601"/>
        <end position="611"/>
    </location>
</feature>
<feature type="region of interest" description="Disordered" evidence="19">
    <location>
        <begin position="600"/>
        <end position="621"/>
    </location>
</feature>
<evidence type="ECO:0000313" key="21">
    <source>
        <dbReference type="EMBL" id="RSH88219.1"/>
    </source>
</evidence>
<keyword evidence="20" id="KW-1133">Transmembrane helix</keyword>
<feature type="transmembrane region" description="Helical" evidence="20">
    <location>
        <begin position="650"/>
        <end position="671"/>
    </location>
</feature>
<dbReference type="PANTHER" id="PTHR23512">
    <property type="entry name" value="MAJOR FACILITATOR SUPERFAMILY DOMAIN-CONTAINING PROTEIN 1"/>
    <property type="match status" value="1"/>
</dbReference>
<dbReference type="OrthoDB" id="10255148at2759"/>
<reference evidence="21 22" key="1">
    <citation type="submission" date="2018-11" db="EMBL/GenBank/DDBJ databases">
        <title>Genome sequence of Apiotrichum porosum DSM 27194.</title>
        <authorList>
            <person name="Aliyu H."/>
            <person name="Gorte O."/>
            <person name="Ochsenreither K."/>
        </authorList>
    </citation>
    <scope>NUCLEOTIDE SEQUENCE [LARGE SCALE GENOMIC DNA]</scope>
    <source>
        <strain evidence="21 22">DSM 27194</strain>
    </source>
</reference>
<keyword evidence="22" id="KW-1185">Reference proteome</keyword>
<dbReference type="SUPFAM" id="SSF103473">
    <property type="entry name" value="MFS general substrate transporter"/>
    <property type="match status" value="1"/>
</dbReference>
<evidence type="ECO:0000256" key="4">
    <source>
        <dbReference type="ARBA" id="ARBA00044881"/>
    </source>
</evidence>
<comment type="catalytic activity">
    <reaction evidence="2">
        <text>L-lysyl-L-alanine(out) = L-lysyl-L-alanine(in)</text>
        <dbReference type="Rhea" id="RHEA:79399"/>
        <dbReference type="ChEBI" id="CHEBI:229954"/>
    </reaction>
</comment>
<dbReference type="PANTHER" id="PTHR23512:SF12">
    <property type="entry name" value="TRANSPORTER, PUTATIVE (AFU_ORTHOLOGUE AFUA_4G00260)-RELATED"/>
    <property type="match status" value="1"/>
</dbReference>
<feature type="transmembrane region" description="Helical" evidence="20">
    <location>
        <begin position="271"/>
        <end position="299"/>
    </location>
</feature>
<feature type="transmembrane region" description="Helical" evidence="20">
    <location>
        <begin position="187"/>
        <end position="207"/>
    </location>
</feature>
<evidence type="ECO:0000256" key="16">
    <source>
        <dbReference type="ARBA" id="ARBA00045018"/>
    </source>
</evidence>
<evidence type="ECO:0000256" key="17">
    <source>
        <dbReference type="ARBA" id="ARBA00045709"/>
    </source>
</evidence>
<comment type="catalytic activity">
    <reaction evidence="14">
        <text>L-lysyl-glycine(out) = L-lysyl-glycine(in)</text>
        <dbReference type="Rhea" id="RHEA:79407"/>
        <dbReference type="ChEBI" id="CHEBI:191202"/>
    </reaction>
</comment>
<feature type="compositionally biased region" description="Polar residues" evidence="19">
    <location>
        <begin position="1"/>
        <end position="10"/>
    </location>
</feature>
<feature type="transmembrane region" description="Helical" evidence="20">
    <location>
        <begin position="356"/>
        <end position="375"/>
    </location>
</feature>
<comment type="function">
    <text evidence="17">Lysosomal dipeptide uniporter that selectively exports lysine, arginine or histidine-containing dipeptides with a net positive charge from the lysosome lumen into the cytosol. Could play a role in a specific type of protein O-glycosylation indirectly regulating macrophages migration and tissue invasion. Also essential for liver homeostasis.</text>
</comment>
<dbReference type="Gene3D" id="1.20.1250.20">
    <property type="entry name" value="MFS general substrate transporter like domains"/>
    <property type="match status" value="1"/>
</dbReference>
<name>A0A427YAP0_9TREE</name>
<dbReference type="InterPro" id="IPR052187">
    <property type="entry name" value="MFSD1"/>
</dbReference>
<evidence type="ECO:0000256" key="9">
    <source>
        <dbReference type="ARBA" id="ARBA00044899"/>
    </source>
</evidence>
<evidence type="ECO:0000256" key="18">
    <source>
        <dbReference type="ARBA" id="ARBA00046376"/>
    </source>
</evidence>
<evidence type="ECO:0000256" key="8">
    <source>
        <dbReference type="ARBA" id="ARBA00044898"/>
    </source>
</evidence>
<gene>
    <name evidence="21" type="ORF">EHS24_000750</name>
</gene>
<feature type="transmembrane region" description="Helical" evidence="20">
    <location>
        <begin position="466"/>
        <end position="487"/>
    </location>
</feature>
<evidence type="ECO:0000256" key="15">
    <source>
        <dbReference type="ARBA" id="ARBA00044985"/>
    </source>
</evidence>
<dbReference type="RefSeq" id="XP_028480427.1">
    <property type="nucleotide sequence ID" value="XM_028616570.1"/>
</dbReference>
<dbReference type="InterPro" id="IPR036259">
    <property type="entry name" value="MFS_trans_sf"/>
</dbReference>
<evidence type="ECO:0000256" key="20">
    <source>
        <dbReference type="SAM" id="Phobius"/>
    </source>
</evidence>
<dbReference type="EMBL" id="RSCE01000001">
    <property type="protein sequence ID" value="RSH88219.1"/>
    <property type="molecule type" value="Genomic_DNA"/>
</dbReference>
<feature type="transmembrane region" description="Helical" evidence="20">
    <location>
        <begin position="214"/>
        <end position="234"/>
    </location>
</feature>
<feature type="region of interest" description="Disordered" evidence="19">
    <location>
        <begin position="1"/>
        <end position="100"/>
    </location>
</feature>
<comment type="catalytic activity">
    <reaction evidence="12">
        <text>L-histidyl-L-alpha-amino acid(out) = L-histidyl-L-alpha-amino acid(in)</text>
        <dbReference type="Rhea" id="RHEA:79379"/>
        <dbReference type="ChEBI" id="CHEBI:229964"/>
    </reaction>
</comment>
<evidence type="ECO:0000256" key="7">
    <source>
        <dbReference type="ARBA" id="ARBA00044893"/>
    </source>
</evidence>
<evidence type="ECO:0000256" key="6">
    <source>
        <dbReference type="ARBA" id="ARBA00044891"/>
    </source>
</evidence>
<evidence type="ECO:0000256" key="12">
    <source>
        <dbReference type="ARBA" id="ARBA00044912"/>
    </source>
</evidence>
<dbReference type="Pfam" id="PF07690">
    <property type="entry name" value="MFS_1"/>
    <property type="match status" value="1"/>
</dbReference>
<evidence type="ECO:0000256" key="3">
    <source>
        <dbReference type="ARBA" id="ARBA00044878"/>
    </source>
</evidence>
<feature type="transmembrane region" description="Helical" evidence="20">
    <location>
        <begin position="147"/>
        <end position="167"/>
    </location>
</feature>
<evidence type="ECO:0000256" key="19">
    <source>
        <dbReference type="SAM" id="MobiDB-lite"/>
    </source>
</evidence>
<feature type="compositionally biased region" description="Polar residues" evidence="19">
    <location>
        <begin position="64"/>
        <end position="77"/>
    </location>
</feature>
<accession>A0A427YAP0</accession>
<feature type="compositionally biased region" description="Polar residues" evidence="19">
    <location>
        <begin position="91"/>
        <end position="100"/>
    </location>
</feature>
<comment type="subunit">
    <text evidence="18">Homodimer. Interacts with lysosomal protein GLMP (via lumenal domain); the interaction starts while both proteins are still in the endoplasmic reticulum and is required for stabilization of MFSD1 in lysosomes but has no direct effect on its targeting to lysosomes or transporter activity.</text>
</comment>
<dbReference type="InterPro" id="IPR011701">
    <property type="entry name" value="MFS"/>
</dbReference>
<evidence type="ECO:0000256" key="11">
    <source>
        <dbReference type="ARBA" id="ARBA00044903"/>
    </source>
</evidence>
<comment type="caution">
    <text evidence="21">The sequence shown here is derived from an EMBL/GenBank/DDBJ whole genome shotgun (WGS) entry which is preliminary data.</text>
</comment>
<dbReference type="AlphaFoldDB" id="A0A427YAP0"/>
<dbReference type="GO" id="GO:0022857">
    <property type="term" value="F:transmembrane transporter activity"/>
    <property type="evidence" value="ECO:0007669"/>
    <property type="project" value="InterPro"/>
</dbReference>
<keyword evidence="20" id="KW-0472">Membrane</keyword>